<evidence type="ECO:0000313" key="5">
    <source>
        <dbReference type="Proteomes" id="UP000596099"/>
    </source>
</evidence>
<proteinExistence type="predicted"/>
<keyword evidence="2" id="KW-0175">Coiled coil</keyword>
<keyword evidence="4" id="KW-0614">Plasmid</keyword>
<dbReference type="CDD" id="cd09726">
    <property type="entry name" value="RAMP_I_III"/>
    <property type="match status" value="1"/>
</dbReference>
<organism evidence="4 5">
    <name type="scientific">Thermus thermophilus</name>
    <dbReference type="NCBI Taxonomy" id="274"/>
    <lineage>
        <taxon>Bacteria</taxon>
        <taxon>Thermotogati</taxon>
        <taxon>Deinococcota</taxon>
        <taxon>Deinococci</taxon>
        <taxon>Thermales</taxon>
        <taxon>Thermaceae</taxon>
        <taxon>Thermus</taxon>
    </lineage>
</organism>
<sequence>MIWDYFITVVDTMDRKVPRYDNKLSQLENQLKELHGKGKQEIRIRIEQVKEELRKSYEQEVKDDMPRALITYLLDDTTVWWFREELPRKEDARTEVYMPIAQTLIIDEPGKFCDGLDFRPDFSRLPSSDWFAFQVDFELLTPWYSKDDRLFHLLDNPVRKDRVFGVPFMAASSWKGMLRWACRMQAGLREHLERHNGKLDGWRDPDWILHLFGNVKGEGEEFSQGGLVFYPTWFNKIGFEVINPHSRERRAGTQPIYYEVVPPGAKGRLSLLYAPWPGMKPKAKAEEVLPKLLAAIEALLTTYGISAKRTAGWGTAEITKWRAFHKIGGYVEKDDCAALWREVQNWLSRRGTS</sequence>
<dbReference type="GO" id="GO:0051607">
    <property type="term" value="P:defense response to virus"/>
    <property type="evidence" value="ECO:0007669"/>
    <property type="project" value="UniProtKB-KW"/>
</dbReference>
<evidence type="ECO:0000259" key="3">
    <source>
        <dbReference type="Pfam" id="PF03787"/>
    </source>
</evidence>
<evidence type="ECO:0000256" key="1">
    <source>
        <dbReference type="ARBA" id="ARBA00023118"/>
    </source>
</evidence>
<keyword evidence="1" id="KW-0051">Antiviral defense</keyword>
<feature type="domain" description="CRISPR type III-associated protein" evidence="3">
    <location>
        <begin position="137"/>
        <end position="316"/>
    </location>
</feature>
<geneLocation type="plasmid" evidence="4 5">
    <name>pHB5018b</name>
</geneLocation>
<dbReference type="EMBL" id="AP024271">
    <property type="protein sequence ID" value="BCP67176.1"/>
    <property type="molecule type" value="Genomic_DNA"/>
</dbReference>
<name>A0A7R7YK42_THETH</name>
<gene>
    <name evidence="4" type="ORF">TthHB5018_b21100</name>
</gene>
<evidence type="ECO:0000256" key="2">
    <source>
        <dbReference type="SAM" id="Coils"/>
    </source>
</evidence>
<reference evidence="5" key="1">
    <citation type="submission" date="2021-01" db="EMBL/GenBank/DDBJ databases">
        <title>Complete Genome Sequence of Thermus thermophilus Strain HB5018, Isolated from Mine Onsen Hot Spring.</title>
        <authorList>
            <person name="Miyazaki K."/>
            <person name="Moriya T."/>
            <person name="Nemoto N."/>
            <person name="Oshima T."/>
            <person name="Yura K."/>
            <person name="Bessho Y."/>
        </authorList>
    </citation>
    <scope>NUCLEOTIDE SEQUENCE [LARGE SCALE GENOMIC DNA]</scope>
    <source>
        <strain evidence="5">HB5018</strain>
        <plasmid evidence="5">pHB5018b</plasmid>
    </source>
</reference>
<dbReference type="AlphaFoldDB" id="A0A7R7YK42"/>
<dbReference type="Proteomes" id="UP000596099">
    <property type="component" value="Plasmid pHB5018b"/>
</dbReference>
<protein>
    <recommendedName>
        <fullName evidence="3">CRISPR type III-associated protein domain-containing protein</fullName>
    </recommendedName>
</protein>
<dbReference type="InterPro" id="IPR005537">
    <property type="entry name" value="RAMP_III_fam"/>
</dbReference>
<dbReference type="Pfam" id="PF03787">
    <property type="entry name" value="RAMPs"/>
    <property type="match status" value="1"/>
</dbReference>
<accession>A0A7R7YK42</accession>
<evidence type="ECO:0000313" key="4">
    <source>
        <dbReference type="EMBL" id="BCP67176.1"/>
    </source>
</evidence>
<feature type="coiled-coil region" evidence="2">
    <location>
        <begin position="10"/>
        <end position="59"/>
    </location>
</feature>